<proteinExistence type="predicted"/>
<dbReference type="Proteomes" id="UP001501480">
    <property type="component" value="Unassembled WGS sequence"/>
</dbReference>
<accession>A0ABN2VR36</accession>
<organism evidence="2 3">
    <name type="scientific">Aeromicrobium halocynthiae</name>
    <dbReference type="NCBI Taxonomy" id="560557"/>
    <lineage>
        <taxon>Bacteria</taxon>
        <taxon>Bacillati</taxon>
        <taxon>Actinomycetota</taxon>
        <taxon>Actinomycetes</taxon>
        <taxon>Propionibacteriales</taxon>
        <taxon>Nocardioidaceae</taxon>
        <taxon>Aeromicrobium</taxon>
    </lineage>
</organism>
<evidence type="ECO:0000259" key="1">
    <source>
        <dbReference type="Pfam" id="PF03413"/>
    </source>
</evidence>
<dbReference type="Pfam" id="PF03413">
    <property type="entry name" value="PepSY"/>
    <property type="match status" value="1"/>
</dbReference>
<name>A0ABN2VR36_9ACTN</name>
<keyword evidence="3" id="KW-1185">Reference proteome</keyword>
<protein>
    <recommendedName>
        <fullName evidence="1">PepSY domain-containing protein</fullName>
    </recommendedName>
</protein>
<dbReference type="RefSeq" id="WP_344323249.1">
    <property type="nucleotide sequence ID" value="NZ_BAAAPY010000001.1"/>
</dbReference>
<comment type="caution">
    <text evidence="2">The sequence shown here is derived from an EMBL/GenBank/DDBJ whole genome shotgun (WGS) entry which is preliminary data.</text>
</comment>
<feature type="domain" description="PepSY" evidence="1">
    <location>
        <begin position="71"/>
        <end position="120"/>
    </location>
</feature>
<reference evidence="2 3" key="1">
    <citation type="journal article" date="2019" name="Int. J. Syst. Evol. Microbiol.">
        <title>The Global Catalogue of Microorganisms (GCM) 10K type strain sequencing project: providing services to taxonomists for standard genome sequencing and annotation.</title>
        <authorList>
            <consortium name="The Broad Institute Genomics Platform"/>
            <consortium name="The Broad Institute Genome Sequencing Center for Infectious Disease"/>
            <person name="Wu L."/>
            <person name="Ma J."/>
        </authorList>
    </citation>
    <scope>NUCLEOTIDE SEQUENCE [LARGE SCALE GENOMIC DNA]</scope>
    <source>
        <strain evidence="2 3">JCM 15749</strain>
    </source>
</reference>
<evidence type="ECO:0000313" key="2">
    <source>
        <dbReference type="EMBL" id="GAA2069320.1"/>
    </source>
</evidence>
<dbReference type="InterPro" id="IPR025711">
    <property type="entry name" value="PepSY"/>
</dbReference>
<dbReference type="EMBL" id="BAAAPY010000001">
    <property type="protein sequence ID" value="GAA2069320.1"/>
    <property type="molecule type" value="Genomic_DNA"/>
</dbReference>
<sequence>MIAAIATAEADAGGRAFELDDGDGGTWEVHVAVGGDDIEVLVSADGSEVLGSDREADLGSTDAAGLEATSISLSDAVRLAIAEYGGTEPVDDAGISDEGGGEYAWEVAFMDDVEVYLTLDGEVLRVETD</sequence>
<gene>
    <name evidence="2" type="ORF">GCM10009821_02090</name>
</gene>
<evidence type="ECO:0000313" key="3">
    <source>
        <dbReference type="Proteomes" id="UP001501480"/>
    </source>
</evidence>